<dbReference type="EMBL" id="CP052909">
    <property type="protein sequence ID" value="QNJ96898.1"/>
    <property type="molecule type" value="Genomic_DNA"/>
</dbReference>
<keyword evidence="1" id="KW-1133">Transmembrane helix</keyword>
<sequence>MWIKSNICFIFITLTNIYIGMNDEFIIKELLDRIVNLKKRIDRLFFLLITAIIFAIANLKDFKDIDIGGIIISDDTKYHLIMWVILSVLFGMIGAHLIDYVTKRSELDKLLNTHSNENGRDSVTSRQLIPGSFFEFIYMLKPKSERLRYVSIYGLLCCLFFGHFFGLRHLYIALEDYSSIGVVAVIVSLSMYLLHYVVFIKSIKKAKNDLGNLLLKHLLISAGLTVLILLLTNFIDPIL</sequence>
<reference evidence="2 3" key="1">
    <citation type="submission" date="2020-04" db="EMBL/GenBank/DDBJ databases">
        <title>Genome sequence of Altibacter aquimarinus strain ALE3EI.</title>
        <authorList>
            <person name="Oh H.-M."/>
            <person name="Jang D."/>
        </authorList>
    </citation>
    <scope>NUCLEOTIDE SEQUENCE [LARGE SCALE GENOMIC DNA]</scope>
    <source>
        <strain evidence="2 3">ALE3EI</strain>
    </source>
</reference>
<organism evidence="2 3">
    <name type="scientific">Constantimarinum furrinae</name>
    <dbReference type="NCBI Taxonomy" id="2562285"/>
    <lineage>
        <taxon>Bacteria</taxon>
        <taxon>Pseudomonadati</taxon>
        <taxon>Bacteroidota</taxon>
        <taxon>Flavobacteriia</taxon>
        <taxon>Flavobacteriales</taxon>
        <taxon>Flavobacteriaceae</taxon>
        <taxon>Altibacter/Constantimarinum group</taxon>
        <taxon>Constantimarinum</taxon>
    </lineage>
</organism>
<evidence type="ECO:0000313" key="2">
    <source>
        <dbReference type="EMBL" id="QNJ96898.1"/>
    </source>
</evidence>
<gene>
    <name evidence="2" type="ORF">ALE3EI_0311</name>
</gene>
<feature type="transmembrane region" description="Helical" evidence="1">
    <location>
        <begin position="218"/>
        <end position="235"/>
    </location>
</feature>
<feature type="transmembrane region" description="Helical" evidence="1">
    <location>
        <begin position="43"/>
        <end position="60"/>
    </location>
</feature>
<proteinExistence type="predicted"/>
<feature type="transmembrane region" description="Helical" evidence="1">
    <location>
        <begin position="80"/>
        <end position="101"/>
    </location>
</feature>
<keyword evidence="1" id="KW-0472">Membrane</keyword>
<dbReference type="Proteomes" id="UP000515514">
    <property type="component" value="Chromosome"/>
</dbReference>
<keyword evidence="3" id="KW-1185">Reference proteome</keyword>
<accession>A0A7G8PRD2</accession>
<protein>
    <submittedName>
        <fullName evidence="2">Uncharacterized protein</fullName>
    </submittedName>
</protein>
<dbReference type="AlphaFoldDB" id="A0A7G8PRD2"/>
<name>A0A7G8PRD2_9FLAO</name>
<dbReference type="KEGG" id="alti:ALE3EI_0311"/>
<evidence type="ECO:0000313" key="3">
    <source>
        <dbReference type="Proteomes" id="UP000515514"/>
    </source>
</evidence>
<feature type="transmembrane region" description="Helical" evidence="1">
    <location>
        <begin position="177"/>
        <end position="198"/>
    </location>
</feature>
<feature type="transmembrane region" description="Helical" evidence="1">
    <location>
        <begin position="149"/>
        <end position="171"/>
    </location>
</feature>
<evidence type="ECO:0000256" key="1">
    <source>
        <dbReference type="SAM" id="Phobius"/>
    </source>
</evidence>
<keyword evidence="1" id="KW-0812">Transmembrane</keyword>